<keyword evidence="2" id="KW-1185">Reference proteome</keyword>
<protein>
    <submittedName>
        <fullName evidence="1">Uncharacterized protein</fullName>
    </submittedName>
</protein>
<evidence type="ECO:0000313" key="2">
    <source>
        <dbReference type="Proteomes" id="UP001499942"/>
    </source>
</evidence>
<dbReference type="RefSeq" id="WP_344355534.1">
    <property type="nucleotide sequence ID" value="NZ_BAAASR010000002.1"/>
</dbReference>
<evidence type="ECO:0000313" key="1">
    <source>
        <dbReference type="EMBL" id="GAA2476886.1"/>
    </source>
</evidence>
<accession>A0ABN3L353</accession>
<sequence>MRFAASAVFVAVFVPISLYRRVRGSSRFGARFHRGPSAWDLPRAVDPR</sequence>
<reference evidence="1 2" key="1">
    <citation type="journal article" date="2019" name="Int. J. Syst. Evol. Microbiol.">
        <title>The Global Catalogue of Microorganisms (GCM) 10K type strain sequencing project: providing services to taxonomists for standard genome sequencing and annotation.</title>
        <authorList>
            <consortium name="The Broad Institute Genomics Platform"/>
            <consortium name="The Broad Institute Genome Sequencing Center for Infectious Disease"/>
            <person name="Wu L."/>
            <person name="Ma J."/>
        </authorList>
    </citation>
    <scope>NUCLEOTIDE SEQUENCE [LARGE SCALE GENOMIC DNA]</scope>
    <source>
        <strain evidence="1 2">JCM 5062</strain>
    </source>
</reference>
<dbReference type="Proteomes" id="UP001499942">
    <property type="component" value="Unassembled WGS sequence"/>
</dbReference>
<gene>
    <name evidence="1" type="ORF">GCM10010393_03620</name>
</gene>
<dbReference type="EMBL" id="BAAASR010000002">
    <property type="protein sequence ID" value="GAA2476886.1"/>
    <property type="molecule type" value="Genomic_DNA"/>
</dbReference>
<organism evidence="1 2">
    <name type="scientific">Streptomyces gobitricini</name>
    <dbReference type="NCBI Taxonomy" id="68211"/>
    <lineage>
        <taxon>Bacteria</taxon>
        <taxon>Bacillati</taxon>
        <taxon>Actinomycetota</taxon>
        <taxon>Actinomycetes</taxon>
        <taxon>Kitasatosporales</taxon>
        <taxon>Streptomycetaceae</taxon>
        <taxon>Streptomyces</taxon>
    </lineage>
</organism>
<comment type="caution">
    <text evidence="1">The sequence shown here is derived from an EMBL/GenBank/DDBJ whole genome shotgun (WGS) entry which is preliminary data.</text>
</comment>
<name>A0ABN3L353_9ACTN</name>
<proteinExistence type="predicted"/>